<gene>
    <name evidence="10" type="ORF">EWM64_g9898</name>
</gene>
<keyword evidence="6" id="KW-0520">NAD</keyword>
<dbReference type="EC" id="1.1.1.17" evidence="3"/>
<dbReference type="OrthoDB" id="418169at2759"/>
<comment type="caution">
    <text evidence="10">The sequence shown here is derived from an EMBL/GenBank/DDBJ whole genome shotgun (WGS) entry which is preliminary data.</text>
</comment>
<evidence type="ECO:0000256" key="3">
    <source>
        <dbReference type="ARBA" id="ARBA00012939"/>
    </source>
</evidence>
<dbReference type="PANTHER" id="PTHR30524">
    <property type="entry name" value="MANNITOL-1-PHOSPHATE 5-DEHYDROGENASE"/>
    <property type="match status" value="1"/>
</dbReference>
<dbReference type="InterPro" id="IPR013131">
    <property type="entry name" value="Mannitol_DH_N"/>
</dbReference>
<evidence type="ECO:0000313" key="11">
    <source>
        <dbReference type="Proteomes" id="UP000298061"/>
    </source>
</evidence>
<name>A0A4Y9ZI62_9AGAM</name>
<organism evidence="10 11">
    <name type="scientific">Hericium alpestre</name>
    <dbReference type="NCBI Taxonomy" id="135208"/>
    <lineage>
        <taxon>Eukaryota</taxon>
        <taxon>Fungi</taxon>
        <taxon>Dikarya</taxon>
        <taxon>Basidiomycota</taxon>
        <taxon>Agaricomycotina</taxon>
        <taxon>Agaricomycetes</taxon>
        <taxon>Russulales</taxon>
        <taxon>Hericiaceae</taxon>
        <taxon>Hericium</taxon>
    </lineage>
</organism>
<dbReference type="Pfam" id="PF08125">
    <property type="entry name" value="Mannitol_dh_C"/>
    <property type="match status" value="1"/>
</dbReference>
<sequence length="395" mass="43875">MPHAKPKALHFGAGNIGRGFIGALLCKSGYHVVFSDVDKDLVAEMNKRNSYTIRILDNGRHTESVSGISAALPWSDDIICDLADPDTRIVTTAVGATVLQEIAPTIAKGLIARHQADAGPLNVIACENMVRQTELLSKYVHDHLPPDESAWVDRNIGFANCSVDRIVPPGEDDNDNPLDVYVEGFREWVVDQTALRAKIEPEVLGMQLTEDLWGYVERKLFSLNCGHAIIAYLGFLKGYRTIDRAVRDDEIRRITHAALHEGGAALVRKHGFHPSEHEEYITRIMDRYLNPNLRDDVFRVGRQPLRKLGKGDRLLGPLNMAKGYGLPYDNLAIGVAAAFLFRFKDDEQSMQLGKKVEDLGIERAVVDVTGLEQGSEEAKKVVDAYHALHARSTNH</sequence>
<evidence type="ECO:0000256" key="2">
    <source>
        <dbReference type="ARBA" id="ARBA00011245"/>
    </source>
</evidence>
<dbReference type="SUPFAM" id="SSF51735">
    <property type="entry name" value="NAD(P)-binding Rossmann-fold domains"/>
    <property type="match status" value="1"/>
</dbReference>
<dbReference type="HAMAP" id="MF_00196">
    <property type="entry name" value="Mannitol_dehydrog"/>
    <property type="match status" value="1"/>
</dbReference>
<dbReference type="GO" id="GO:0005829">
    <property type="term" value="C:cytosol"/>
    <property type="evidence" value="ECO:0007669"/>
    <property type="project" value="TreeGrafter"/>
</dbReference>
<keyword evidence="5" id="KW-0560">Oxidoreductase</keyword>
<evidence type="ECO:0000313" key="10">
    <source>
        <dbReference type="EMBL" id="TFY74114.1"/>
    </source>
</evidence>
<dbReference type="STRING" id="135208.A0A4Y9ZI62"/>
<feature type="domain" description="Mannitol dehydrogenase C-terminal" evidence="9">
    <location>
        <begin position="212"/>
        <end position="352"/>
    </location>
</feature>
<feature type="domain" description="Mannitol dehydrogenase N-terminal" evidence="8">
    <location>
        <begin position="7"/>
        <end position="197"/>
    </location>
</feature>
<dbReference type="EMBL" id="SFCI01002292">
    <property type="protein sequence ID" value="TFY74114.1"/>
    <property type="molecule type" value="Genomic_DNA"/>
</dbReference>
<protein>
    <recommendedName>
        <fullName evidence="4">Mannitol-1-phosphate 5-dehydrogenase</fullName>
        <ecNumber evidence="3">1.1.1.17</ecNumber>
    </recommendedName>
</protein>
<evidence type="ECO:0000256" key="5">
    <source>
        <dbReference type="ARBA" id="ARBA00023002"/>
    </source>
</evidence>
<dbReference type="InterPro" id="IPR023028">
    <property type="entry name" value="Mannitol_1_phos_5_DH"/>
</dbReference>
<dbReference type="Gene3D" id="3.40.50.720">
    <property type="entry name" value="NAD(P)-binding Rossmann-like Domain"/>
    <property type="match status" value="1"/>
</dbReference>
<dbReference type="InterPro" id="IPR013118">
    <property type="entry name" value="Mannitol_DH_C"/>
</dbReference>
<evidence type="ECO:0000256" key="7">
    <source>
        <dbReference type="ARBA" id="ARBA00048615"/>
    </source>
</evidence>
<dbReference type="PROSITE" id="PS00974">
    <property type="entry name" value="MANNITOL_DHGENASE"/>
    <property type="match status" value="1"/>
</dbReference>
<dbReference type="Gene3D" id="1.10.1040.10">
    <property type="entry name" value="N-(1-d-carboxylethyl)-l-norvaline Dehydrogenase, domain 2"/>
    <property type="match status" value="1"/>
</dbReference>
<dbReference type="PRINTS" id="PR00084">
    <property type="entry name" value="MTLDHDRGNASE"/>
</dbReference>
<keyword evidence="11" id="KW-1185">Reference proteome</keyword>
<evidence type="ECO:0000256" key="1">
    <source>
        <dbReference type="ARBA" id="ARBA00006541"/>
    </source>
</evidence>
<dbReference type="GO" id="GO:0019592">
    <property type="term" value="P:mannitol catabolic process"/>
    <property type="evidence" value="ECO:0007669"/>
    <property type="project" value="TreeGrafter"/>
</dbReference>
<dbReference type="InterPro" id="IPR000669">
    <property type="entry name" value="Mannitol_DH"/>
</dbReference>
<dbReference type="InterPro" id="IPR013328">
    <property type="entry name" value="6PGD_dom2"/>
</dbReference>
<dbReference type="GO" id="GO:0008926">
    <property type="term" value="F:mannitol-1-phosphate 5-dehydrogenase activity"/>
    <property type="evidence" value="ECO:0007669"/>
    <property type="project" value="UniProtKB-EC"/>
</dbReference>
<evidence type="ECO:0000256" key="4">
    <source>
        <dbReference type="ARBA" id="ARBA00016219"/>
    </source>
</evidence>
<comment type="subunit">
    <text evidence="2">Monomer.</text>
</comment>
<accession>A0A4Y9ZI62</accession>
<dbReference type="Pfam" id="PF01232">
    <property type="entry name" value="Mannitol_dh"/>
    <property type="match status" value="1"/>
</dbReference>
<comment type="catalytic activity">
    <reaction evidence="7">
        <text>D-mannitol 1-phosphate + NAD(+) = beta-D-fructose 6-phosphate + NADH + H(+)</text>
        <dbReference type="Rhea" id="RHEA:19661"/>
        <dbReference type="ChEBI" id="CHEBI:15378"/>
        <dbReference type="ChEBI" id="CHEBI:57540"/>
        <dbReference type="ChEBI" id="CHEBI:57634"/>
        <dbReference type="ChEBI" id="CHEBI:57945"/>
        <dbReference type="ChEBI" id="CHEBI:61381"/>
        <dbReference type="EC" id="1.1.1.17"/>
    </reaction>
</comment>
<evidence type="ECO:0000256" key="6">
    <source>
        <dbReference type="ARBA" id="ARBA00023027"/>
    </source>
</evidence>
<dbReference type="NCBIfam" id="NF002652">
    <property type="entry name" value="PRK02318.2-5"/>
    <property type="match status" value="1"/>
</dbReference>
<dbReference type="InterPro" id="IPR008927">
    <property type="entry name" value="6-PGluconate_DH-like_C_sf"/>
</dbReference>
<dbReference type="SUPFAM" id="SSF48179">
    <property type="entry name" value="6-phosphogluconate dehydrogenase C-terminal domain-like"/>
    <property type="match status" value="1"/>
</dbReference>
<evidence type="ECO:0000259" key="9">
    <source>
        <dbReference type="Pfam" id="PF08125"/>
    </source>
</evidence>
<dbReference type="InterPro" id="IPR036291">
    <property type="entry name" value="NAD(P)-bd_dom_sf"/>
</dbReference>
<dbReference type="Proteomes" id="UP000298061">
    <property type="component" value="Unassembled WGS sequence"/>
</dbReference>
<comment type="similarity">
    <text evidence="1">Belongs to the mannitol dehydrogenase family.</text>
</comment>
<dbReference type="PANTHER" id="PTHR30524:SF0">
    <property type="entry name" value="ALTRONATE OXIDOREDUCTASE-RELATED"/>
    <property type="match status" value="1"/>
</dbReference>
<dbReference type="NCBIfam" id="NF002646">
    <property type="entry name" value="PRK02318.1-2"/>
    <property type="match status" value="1"/>
</dbReference>
<reference evidence="10 11" key="1">
    <citation type="submission" date="2019-02" db="EMBL/GenBank/DDBJ databases">
        <title>Genome sequencing of the rare red list fungi Hericium alpestre (H. flagellum).</title>
        <authorList>
            <person name="Buettner E."/>
            <person name="Kellner H."/>
        </authorList>
    </citation>
    <scope>NUCLEOTIDE SEQUENCE [LARGE SCALE GENOMIC DNA]</scope>
    <source>
        <strain evidence="10 11">DSM 108284</strain>
    </source>
</reference>
<dbReference type="AlphaFoldDB" id="A0A4Y9ZI62"/>
<evidence type="ECO:0000259" key="8">
    <source>
        <dbReference type="Pfam" id="PF01232"/>
    </source>
</evidence>
<proteinExistence type="inferred from homology"/>
<dbReference type="InterPro" id="IPR023027">
    <property type="entry name" value="Mannitol_DH_CS"/>
</dbReference>